<dbReference type="PANTHER" id="PTHR11514:SF47">
    <property type="entry name" value="TRANSCRIPTION FACTOR BHLH13"/>
    <property type="match status" value="1"/>
</dbReference>
<protein>
    <recommendedName>
        <fullName evidence="1">Transcription factor</fullName>
        <shortName evidence="1">bHLH transcription factor</shortName>
    </recommendedName>
    <alternativeName>
        <fullName evidence="1">Basic helix-loop-helix protein</fullName>
    </alternativeName>
</protein>
<keyword evidence="4" id="KW-1185">Reference proteome</keyword>
<feature type="compositionally biased region" description="Polar residues" evidence="2">
    <location>
        <begin position="1"/>
        <end position="24"/>
    </location>
</feature>
<comment type="caution">
    <text evidence="3">The sequence shown here is derived from an EMBL/GenBank/DDBJ whole genome shotgun (WGS) entry which is preliminary data.</text>
</comment>
<evidence type="ECO:0000256" key="1">
    <source>
        <dbReference type="RuleBase" id="RU369104"/>
    </source>
</evidence>
<accession>A0A822ZH80</accession>
<keyword evidence="1" id="KW-0804">Transcription</keyword>
<dbReference type="EMBL" id="DUZY01000006">
    <property type="protein sequence ID" value="DAD43850.1"/>
    <property type="molecule type" value="Genomic_DNA"/>
</dbReference>
<gene>
    <name evidence="3" type="ORF">HUJ06_002080</name>
</gene>
<feature type="compositionally biased region" description="Basic and acidic residues" evidence="2">
    <location>
        <begin position="58"/>
        <end position="79"/>
    </location>
</feature>
<keyword evidence="1" id="KW-0539">Nucleus</keyword>
<name>A0A822ZH80_NELNU</name>
<dbReference type="InterPro" id="IPR045084">
    <property type="entry name" value="AIB/MYC-like"/>
</dbReference>
<feature type="region of interest" description="Disordered" evidence="2">
    <location>
        <begin position="1"/>
        <end position="87"/>
    </location>
</feature>
<sequence length="162" mass="18641">MQAQRQIDFTRTTSRSSVITQQSAIELEQSDVEASCKEDRPCPVDERRPRKRGKKPANGREESLNHVEAERQRQEKEKYGNQSRDTVASEAYYVGDNRKQGPDIDIQALRDEVIVRVSCPLDVHPISRVIHAFKEAQITVVESKISTRNDTVFHTDHLQRRS</sequence>
<feature type="compositionally biased region" description="Basic and acidic residues" evidence="2">
    <location>
        <begin position="34"/>
        <end position="48"/>
    </location>
</feature>
<reference evidence="3 4" key="1">
    <citation type="journal article" date="2020" name="Mol. Biol. Evol.">
        <title>Distinct Expression and Methylation Patterns for Genes with Different Fates following a Single Whole-Genome Duplication in Flowering Plants.</title>
        <authorList>
            <person name="Shi T."/>
            <person name="Rahmani R.S."/>
            <person name="Gugger P.F."/>
            <person name="Wang M."/>
            <person name="Li H."/>
            <person name="Zhang Y."/>
            <person name="Li Z."/>
            <person name="Wang Q."/>
            <person name="Van de Peer Y."/>
            <person name="Marchal K."/>
            <person name="Chen J."/>
        </authorList>
    </citation>
    <scope>NUCLEOTIDE SEQUENCE [LARGE SCALE GENOMIC DNA]</scope>
    <source>
        <tissue evidence="3">Leaf</tissue>
    </source>
</reference>
<comment type="subcellular location">
    <subcellularLocation>
        <location evidence="1">Nucleus</location>
    </subcellularLocation>
</comment>
<evidence type="ECO:0000256" key="2">
    <source>
        <dbReference type="SAM" id="MobiDB-lite"/>
    </source>
</evidence>
<proteinExistence type="predicted"/>
<dbReference type="Proteomes" id="UP000607653">
    <property type="component" value="Unassembled WGS sequence"/>
</dbReference>
<organism evidence="3 4">
    <name type="scientific">Nelumbo nucifera</name>
    <name type="common">Sacred lotus</name>
    <dbReference type="NCBI Taxonomy" id="4432"/>
    <lineage>
        <taxon>Eukaryota</taxon>
        <taxon>Viridiplantae</taxon>
        <taxon>Streptophyta</taxon>
        <taxon>Embryophyta</taxon>
        <taxon>Tracheophyta</taxon>
        <taxon>Spermatophyta</taxon>
        <taxon>Magnoliopsida</taxon>
        <taxon>Proteales</taxon>
        <taxon>Nelumbonaceae</taxon>
        <taxon>Nelumbo</taxon>
    </lineage>
</organism>
<keyword evidence="1" id="KW-0805">Transcription regulation</keyword>
<dbReference type="AlphaFoldDB" id="A0A822ZH80"/>
<evidence type="ECO:0000313" key="3">
    <source>
        <dbReference type="EMBL" id="DAD43850.1"/>
    </source>
</evidence>
<dbReference type="GO" id="GO:0003700">
    <property type="term" value="F:DNA-binding transcription factor activity"/>
    <property type="evidence" value="ECO:0007669"/>
    <property type="project" value="InterPro"/>
</dbReference>
<dbReference type="PANTHER" id="PTHR11514">
    <property type="entry name" value="MYC"/>
    <property type="match status" value="1"/>
</dbReference>
<dbReference type="GO" id="GO:0005634">
    <property type="term" value="C:nucleus"/>
    <property type="evidence" value="ECO:0007669"/>
    <property type="project" value="UniProtKB-SubCell"/>
</dbReference>
<evidence type="ECO:0000313" key="4">
    <source>
        <dbReference type="Proteomes" id="UP000607653"/>
    </source>
</evidence>